<accession>A0A094YYQ8</accession>
<reference evidence="1 2" key="2">
    <citation type="submission" date="2012-06" db="EMBL/GenBank/DDBJ databases">
        <authorList>
            <person name="Fiebig A."/>
        </authorList>
    </citation>
    <scope>NUCLEOTIDE SEQUENCE [LARGE SCALE GENOMIC DNA]</scope>
    <source>
        <strain evidence="1 2">DFL-43</strain>
    </source>
</reference>
<proteinExistence type="predicted"/>
<dbReference type="STRING" id="411684.HPDFL43_00027570"/>
<dbReference type="EMBL" id="ABIA03000002">
    <property type="protein sequence ID" value="KGB27125.1"/>
    <property type="molecule type" value="Genomic_DNA"/>
</dbReference>
<dbReference type="HOGENOM" id="CLU_3389835_0_0_5"/>
<sequence>MENVANRLLNFGPYFLELSTTIRIPLCINRRS</sequence>
<dbReference type="AlphaFoldDB" id="A0A094YYQ8"/>
<gene>
    <name evidence="1" type="ORF">HPDFL43_00027570</name>
</gene>
<dbReference type="Proteomes" id="UP000004291">
    <property type="component" value="Chromosome"/>
</dbReference>
<keyword evidence="2" id="KW-1185">Reference proteome</keyword>
<reference evidence="1 2" key="1">
    <citation type="submission" date="2007-10" db="EMBL/GenBank/DDBJ databases">
        <authorList>
            <person name="Wagner-Dobler I."/>
            <person name="Ferriera S."/>
            <person name="Johnson J."/>
            <person name="Kravitz S."/>
            <person name="Beeson K."/>
            <person name="Sutton G."/>
            <person name="Rogers Y.-H."/>
            <person name="Friedman R."/>
            <person name="Frazier M."/>
            <person name="Venter J.C."/>
        </authorList>
    </citation>
    <scope>NUCLEOTIDE SEQUENCE [LARGE SCALE GENOMIC DNA]</scope>
    <source>
        <strain evidence="1 2">DFL-43</strain>
    </source>
</reference>
<comment type="caution">
    <text evidence="1">The sequence shown here is derived from an EMBL/GenBank/DDBJ whole genome shotgun (WGS) entry which is preliminary data.</text>
</comment>
<protein>
    <submittedName>
        <fullName evidence="1">Uncharacterized protein</fullName>
    </submittedName>
</protein>
<evidence type="ECO:0000313" key="1">
    <source>
        <dbReference type="EMBL" id="KGB27125.1"/>
    </source>
</evidence>
<evidence type="ECO:0000313" key="2">
    <source>
        <dbReference type="Proteomes" id="UP000004291"/>
    </source>
</evidence>
<name>A0A094YYQ8_HOEPD</name>
<organism evidence="1 2">
    <name type="scientific">Hoeflea phototrophica (strain DSM 17068 / NCIMB 14078 / DFL-43)</name>
    <dbReference type="NCBI Taxonomy" id="411684"/>
    <lineage>
        <taxon>Bacteria</taxon>
        <taxon>Pseudomonadati</taxon>
        <taxon>Pseudomonadota</taxon>
        <taxon>Alphaproteobacteria</taxon>
        <taxon>Hyphomicrobiales</taxon>
        <taxon>Rhizobiaceae</taxon>
        <taxon>Hoeflea</taxon>
    </lineage>
</organism>